<dbReference type="EMBL" id="MG432477">
    <property type="protein sequence ID" value="AWQ61460.1"/>
    <property type="molecule type" value="Genomic_DNA"/>
</dbReference>
<evidence type="ECO:0000313" key="3">
    <source>
        <dbReference type="EMBL" id="AWQ61064.1"/>
    </source>
</evidence>
<dbReference type="EMBL" id="MG432481">
    <property type="protein sequence ID" value="AWQ63156.1"/>
    <property type="molecule type" value="Genomic_DNA"/>
</dbReference>
<evidence type="ECO:0000313" key="5">
    <source>
        <dbReference type="EMBL" id="AWQ61929.1"/>
    </source>
</evidence>
<evidence type="ECO:0000313" key="7">
    <source>
        <dbReference type="EMBL" id="AWQ62742.1"/>
    </source>
</evidence>
<proteinExistence type="predicted"/>
<protein>
    <submittedName>
        <fullName evidence="6">Wsv003</fullName>
    </submittedName>
</protein>
<evidence type="ECO:0000313" key="4">
    <source>
        <dbReference type="EMBL" id="AWQ61460.1"/>
    </source>
</evidence>
<dbReference type="EMBL" id="MG432474">
    <property type="protein sequence ID" value="AWQ60194.1"/>
    <property type="molecule type" value="Genomic_DNA"/>
</dbReference>
<sequence>MSSSNVAPNTSVLILFFFKTVGLKYNTNLLAENSLPVAFRPGDSETESTVISLFVLLYTLAYNSNSLDSALFTFSVWSPSPSKDVRIMSPFFFTSSESDVPWPATYTFP</sequence>
<dbReference type="EMBL" id="MG432480">
    <property type="protein sequence ID" value="AWQ62742.1"/>
    <property type="molecule type" value="Genomic_DNA"/>
</dbReference>
<organism evidence="6">
    <name type="scientific">White spot syndrome virus</name>
    <name type="common">WSSV</name>
    <name type="synonym">White spot bacilliform virus</name>
    <dbReference type="NCBI Taxonomy" id="92652"/>
    <lineage>
        <taxon>Viruses</taxon>
        <taxon>Viruses incertae sedis</taxon>
        <taxon>Naldaviricetes</taxon>
        <taxon>Nimaviridae</taxon>
        <taxon>Whispovirus</taxon>
        <taxon>White spot syndrome virus</taxon>
    </lineage>
</organism>
<organismHost>
    <name type="scientific">Crustacea</name>
    <name type="common">crustaceans</name>
    <dbReference type="NCBI Taxonomy" id="6657"/>
</organismHost>
<gene>
    <name evidence="6" type="primary">3</name>
</gene>
<evidence type="ECO:0000313" key="2">
    <source>
        <dbReference type="EMBL" id="AWQ60613.1"/>
    </source>
</evidence>
<name>A0A2U9GBL0_WSSV</name>
<reference evidence="6" key="1">
    <citation type="submission" date="2017-11" db="EMBL/GenBank/DDBJ databases">
        <authorList>
            <person name="Parrilla Taylor D.P."/>
            <person name="Vibanco-Perez N."/>
            <person name="Duran-Avelar Md.J."/>
            <person name="Gomez-Gil B."/>
            <person name="Llera-Herrera R."/>
            <person name="Vazquez-Juarez R."/>
        </authorList>
    </citation>
    <scope>NUCLEOTIDE SEQUENCE</scope>
    <source>
        <strain evidence="1">AC1</strain>
        <strain evidence="2">ACF2</strain>
        <strain evidence="3">ACF4</strain>
        <strain evidence="4">DVI</strain>
        <strain evidence="5">GVE05</strain>
        <strain evidence="6">JP</strain>
        <strain evidence="8">LC1</strain>
        <strain evidence="7">LC10</strain>
    </source>
</reference>
<reference evidence="6" key="2">
    <citation type="journal article" name="FEMS Microbiol. Lett.">
        <title>Molecular variability and genetic structure of white spot syndrome virus strains from northwest Mexico based on the analysis of genomes.</title>
        <authorList>
            <person name="Parrilla-Taylor D.P."/>
            <person name="Vibanco-Perez N."/>
            <person name="Duran-Avelar M.J."/>
            <person name="Gomez-Gil B."/>
            <person name="Llera-Herrera R."/>
            <person name="Vazquez-Juarez R."/>
        </authorList>
    </citation>
    <scope>NUCLEOTIDE SEQUENCE</scope>
    <source>
        <strain evidence="1">AC1</strain>
        <strain evidence="2">ACF2</strain>
        <strain evidence="3">ACF4</strain>
        <strain evidence="4">DVI</strain>
        <strain evidence="5">GVE05</strain>
        <strain evidence="6">JP</strain>
        <strain evidence="8">LC1</strain>
        <strain evidence="7">LC10</strain>
    </source>
</reference>
<dbReference type="EMBL" id="MG432475">
    <property type="protein sequence ID" value="AWQ60613.1"/>
    <property type="molecule type" value="Genomic_DNA"/>
</dbReference>
<dbReference type="EMBL" id="MG432479">
    <property type="protein sequence ID" value="AWQ62306.1"/>
    <property type="molecule type" value="Genomic_DNA"/>
</dbReference>
<dbReference type="EMBL" id="MG432476">
    <property type="protein sequence ID" value="AWQ61064.1"/>
    <property type="molecule type" value="Genomic_DNA"/>
</dbReference>
<accession>A0A2U9GBL0</accession>
<evidence type="ECO:0000313" key="8">
    <source>
        <dbReference type="EMBL" id="AWQ63156.1"/>
    </source>
</evidence>
<evidence type="ECO:0000313" key="6">
    <source>
        <dbReference type="EMBL" id="AWQ62306.1"/>
    </source>
</evidence>
<dbReference type="EMBL" id="MG432478">
    <property type="protein sequence ID" value="AWQ61929.1"/>
    <property type="molecule type" value="Genomic_DNA"/>
</dbReference>
<evidence type="ECO:0000313" key="1">
    <source>
        <dbReference type="EMBL" id="AWQ60194.1"/>
    </source>
</evidence>